<dbReference type="Proteomes" id="UP000198926">
    <property type="component" value="Unassembled WGS sequence"/>
</dbReference>
<gene>
    <name evidence="3" type="ORF">SAMN05444714_2180</name>
</gene>
<sequence>MTRNEGTIDRALRVVLGLVLLSLVFVGPQTPWGWVGLVPLLTGLVGTCPLYSILGVNTCSVAK</sequence>
<organism evidence="3 4">
    <name type="scientific">Yoonia litorea</name>
    <dbReference type="NCBI Taxonomy" id="1123755"/>
    <lineage>
        <taxon>Bacteria</taxon>
        <taxon>Pseudomonadati</taxon>
        <taxon>Pseudomonadota</taxon>
        <taxon>Alphaproteobacteria</taxon>
        <taxon>Rhodobacterales</taxon>
        <taxon>Paracoccaceae</taxon>
        <taxon>Yoonia</taxon>
    </lineage>
</organism>
<dbReference type="STRING" id="1123755.SAMN05444714_2180"/>
<accession>A0A1I6MUX4</accession>
<proteinExistence type="predicted"/>
<feature type="domain" description="Inner membrane protein YgaP-like transmembrane" evidence="2">
    <location>
        <begin position="1"/>
        <end position="60"/>
    </location>
</feature>
<evidence type="ECO:0000259" key="2">
    <source>
        <dbReference type="Pfam" id="PF11127"/>
    </source>
</evidence>
<feature type="transmembrane region" description="Helical" evidence="1">
    <location>
        <begin position="12"/>
        <end position="28"/>
    </location>
</feature>
<dbReference type="InterPro" id="IPR021309">
    <property type="entry name" value="YgaP-like_TM"/>
</dbReference>
<evidence type="ECO:0000256" key="1">
    <source>
        <dbReference type="SAM" id="Phobius"/>
    </source>
</evidence>
<keyword evidence="1" id="KW-0812">Transmembrane</keyword>
<name>A0A1I6MUX4_9RHOB</name>
<reference evidence="3 4" key="1">
    <citation type="submission" date="2016-10" db="EMBL/GenBank/DDBJ databases">
        <authorList>
            <person name="de Groot N.N."/>
        </authorList>
    </citation>
    <scope>NUCLEOTIDE SEQUENCE [LARGE SCALE GENOMIC DNA]</scope>
    <source>
        <strain evidence="3 4">DSM 29433</strain>
    </source>
</reference>
<dbReference type="EMBL" id="FOZM01000002">
    <property type="protein sequence ID" value="SFS19439.1"/>
    <property type="molecule type" value="Genomic_DNA"/>
</dbReference>
<dbReference type="RefSeq" id="WP_090208195.1">
    <property type="nucleotide sequence ID" value="NZ_FOZM01000002.1"/>
</dbReference>
<keyword evidence="1" id="KW-1133">Transmembrane helix</keyword>
<feature type="transmembrane region" description="Helical" evidence="1">
    <location>
        <begin position="34"/>
        <end position="54"/>
    </location>
</feature>
<evidence type="ECO:0000313" key="3">
    <source>
        <dbReference type="EMBL" id="SFS19439.1"/>
    </source>
</evidence>
<dbReference type="AlphaFoldDB" id="A0A1I6MUX4"/>
<dbReference type="Pfam" id="PF11127">
    <property type="entry name" value="YgaP-like_TM"/>
    <property type="match status" value="1"/>
</dbReference>
<keyword evidence="1" id="KW-0472">Membrane</keyword>
<protein>
    <recommendedName>
        <fullName evidence="2">Inner membrane protein YgaP-like transmembrane domain-containing protein</fullName>
    </recommendedName>
</protein>
<keyword evidence="4" id="KW-1185">Reference proteome</keyword>
<evidence type="ECO:0000313" key="4">
    <source>
        <dbReference type="Proteomes" id="UP000198926"/>
    </source>
</evidence>